<accession>A0AAF0ILF2</accession>
<feature type="compositionally biased region" description="Polar residues" evidence="1">
    <location>
        <begin position="60"/>
        <end position="88"/>
    </location>
</feature>
<keyword evidence="3" id="KW-1185">Reference proteome</keyword>
<evidence type="ECO:0000256" key="1">
    <source>
        <dbReference type="SAM" id="MobiDB-lite"/>
    </source>
</evidence>
<dbReference type="AlphaFoldDB" id="A0AAF0ILF2"/>
<sequence length="526" mass="58374">MPIPTRSQPLHDSHSTQRKNQDSQDNVTSTTRQPPASRHSRTTSVSTTSTRSSHAHTGSEGNVSAGSGFNSVLSRRSLLPQRNLSGVPSNRKLERTVTAPLKVHAPETQPRKPRDVGLSSHSRRDSLSLAVKGNNPGLVEESGLSDCKQQQEQKSTERLNSGQAKPVQAPATRLDRSASLRQPVTSRLASAATSHTRHRSQVVGSGIGQTTAVHRQDRNVTEAQGDISKLRKPQFNTYQQHYSPKKPAPKVTPQTLSMNTGDNNASTTLPPHILPLQTELLQLHLLHSQALHAKRKWETNTDGQCRRLHNSVVTTYRSVLSTEQSIQRNRNAAAIEQFAAEIKTCNSRYDFLTQVQMLSKVIQEVSDLTDSQEGRYNNAVREFEKWSAHVTEVKQSRSQPETGDSIAAGYDSEFIESLSDEWRNDVAALLAKLELCSRELDCLEVGATSSDNEDASDYYASALVRAVKGHKLLIQSMIEELDVIAKIEAEVVKMERSWVKTNVEAVCRNRAPSDDVELRIPVWKRI</sequence>
<feature type="compositionally biased region" description="Basic and acidic residues" evidence="1">
    <location>
        <begin position="9"/>
        <end position="22"/>
    </location>
</feature>
<feature type="compositionally biased region" description="Low complexity" evidence="1">
    <location>
        <begin position="42"/>
        <end position="59"/>
    </location>
</feature>
<name>A0AAF0ILF2_9EURO</name>
<protein>
    <submittedName>
        <fullName evidence="2">Uncharacterized protein</fullName>
    </submittedName>
</protein>
<organism evidence="2 3">
    <name type="scientific">Emydomyces testavorans</name>
    <dbReference type="NCBI Taxonomy" id="2070801"/>
    <lineage>
        <taxon>Eukaryota</taxon>
        <taxon>Fungi</taxon>
        <taxon>Dikarya</taxon>
        <taxon>Ascomycota</taxon>
        <taxon>Pezizomycotina</taxon>
        <taxon>Eurotiomycetes</taxon>
        <taxon>Eurotiomycetidae</taxon>
        <taxon>Onygenales</taxon>
        <taxon>Nannizziopsiaceae</taxon>
        <taxon>Emydomyces</taxon>
    </lineage>
</organism>
<evidence type="ECO:0000313" key="2">
    <source>
        <dbReference type="EMBL" id="WEW58769.1"/>
    </source>
</evidence>
<evidence type="ECO:0000313" key="3">
    <source>
        <dbReference type="Proteomes" id="UP001219355"/>
    </source>
</evidence>
<reference evidence="2" key="1">
    <citation type="submission" date="2023-03" db="EMBL/GenBank/DDBJ databases">
        <title>Emydomyces testavorans Genome Sequence.</title>
        <authorList>
            <person name="Hoyer L."/>
        </authorList>
    </citation>
    <scope>NUCLEOTIDE SEQUENCE</scope>
    <source>
        <strain evidence="2">16-2883</strain>
    </source>
</reference>
<feature type="region of interest" description="Disordered" evidence="1">
    <location>
        <begin position="1"/>
        <end position="182"/>
    </location>
</feature>
<feature type="compositionally biased region" description="Polar residues" evidence="1">
    <location>
        <begin position="23"/>
        <end position="34"/>
    </location>
</feature>
<proteinExistence type="predicted"/>
<gene>
    <name evidence="2" type="ORF">PRK78_004237</name>
</gene>
<dbReference type="EMBL" id="CP120628">
    <property type="protein sequence ID" value="WEW58769.1"/>
    <property type="molecule type" value="Genomic_DNA"/>
</dbReference>
<dbReference type="Proteomes" id="UP001219355">
    <property type="component" value="Chromosome 2"/>
</dbReference>